<dbReference type="Proteomes" id="UP000765509">
    <property type="component" value="Unassembled WGS sequence"/>
</dbReference>
<sequence length="229" mass="26781">MKEIHGRRNWPWWKSQIIQKYSKGTWIWKRTMSFENDKYSVDKDPYECFLRQSKRLKSINPQMNIQMRNHKLLTQMPGELKHAVKCRCNHNFTLDDIANTLQDVRKRTNIDHYANHCPKAKKKVYGIEKVPEEVSPTEDSDSDSMGDSIREQSDDDQDTREEFLVEYQEETLLEIQDIQLEAGMPQDTANKNLCKHTQDAQTFLVTPTKGMAQIHGTATKMTVCIDNSQ</sequence>
<accession>A0A9Q3BU46</accession>
<feature type="region of interest" description="Disordered" evidence="1">
    <location>
        <begin position="132"/>
        <end position="159"/>
    </location>
</feature>
<comment type="caution">
    <text evidence="2">The sequence shown here is derived from an EMBL/GenBank/DDBJ whole genome shotgun (WGS) entry which is preliminary data.</text>
</comment>
<evidence type="ECO:0000313" key="3">
    <source>
        <dbReference type="Proteomes" id="UP000765509"/>
    </source>
</evidence>
<organism evidence="2 3">
    <name type="scientific">Austropuccinia psidii MF-1</name>
    <dbReference type="NCBI Taxonomy" id="1389203"/>
    <lineage>
        <taxon>Eukaryota</taxon>
        <taxon>Fungi</taxon>
        <taxon>Dikarya</taxon>
        <taxon>Basidiomycota</taxon>
        <taxon>Pucciniomycotina</taxon>
        <taxon>Pucciniomycetes</taxon>
        <taxon>Pucciniales</taxon>
        <taxon>Sphaerophragmiaceae</taxon>
        <taxon>Austropuccinia</taxon>
    </lineage>
</organism>
<keyword evidence="3" id="KW-1185">Reference proteome</keyword>
<evidence type="ECO:0000313" key="2">
    <source>
        <dbReference type="EMBL" id="MBW0471185.1"/>
    </source>
</evidence>
<dbReference type="AlphaFoldDB" id="A0A9Q3BU46"/>
<dbReference type="EMBL" id="AVOT02002686">
    <property type="protein sequence ID" value="MBW0471185.1"/>
    <property type="molecule type" value="Genomic_DNA"/>
</dbReference>
<name>A0A9Q3BU46_9BASI</name>
<gene>
    <name evidence="2" type="ORF">O181_010900</name>
</gene>
<protein>
    <submittedName>
        <fullName evidence="2">Uncharacterized protein</fullName>
    </submittedName>
</protein>
<evidence type="ECO:0000256" key="1">
    <source>
        <dbReference type="SAM" id="MobiDB-lite"/>
    </source>
</evidence>
<proteinExistence type="predicted"/>
<reference evidence="2" key="1">
    <citation type="submission" date="2021-03" db="EMBL/GenBank/DDBJ databases">
        <title>Draft genome sequence of rust myrtle Austropuccinia psidii MF-1, a brazilian biotype.</title>
        <authorList>
            <person name="Quecine M.C."/>
            <person name="Pachon D.M.R."/>
            <person name="Bonatelli M.L."/>
            <person name="Correr F.H."/>
            <person name="Franceschini L.M."/>
            <person name="Leite T.F."/>
            <person name="Margarido G.R.A."/>
            <person name="Almeida C.A."/>
            <person name="Ferrarezi J.A."/>
            <person name="Labate C.A."/>
        </authorList>
    </citation>
    <scope>NUCLEOTIDE SEQUENCE</scope>
    <source>
        <strain evidence="2">MF-1</strain>
    </source>
</reference>
<feature type="compositionally biased region" description="Acidic residues" evidence="1">
    <location>
        <begin position="135"/>
        <end position="144"/>
    </location>
</feature>